<reference evidence="2" key="1">
    <citation type="journal article" date="2021" name="PeerJ">
        <title>Extensive microbial diversity within the chicken gut microbiome revealed by metagenomics and culture.</title>
        <authorList>
            <person name="Gilroy R."/>
            <person name="Ravi A."/>
            <person name="Getino M."/>
            <person name="Pursley I."/>
            <person name="Horton D.L."/>
            <person name="Alikhan N.F."/>
            <person name="Baker D."/>
            <person name="Gharbi K."/>
            <person name="Hall N."/>
            <person name="Watson M."/>
            <person name="Adriaenssens E.M."/>
            <person name="Foster-Nyarko E."/>
            <person name="Jarju S."/>
            <person name="Secka A."/>
            <person name="Antonio M."/>
            <person name="Oren A."/>
            <person name="Chaudhuri R.R."/>
            <person name="La Ragione R."/>
            <person name="Hildebrand F."/>
            <person name="Pallen M.J."/>
        </authorList>
    </citation>
    <scope>NUCLEOTIDE SEQUENCE</scope>
    <source>
        <strain evidence="2">USASDec5-558</strain>
    </source>
</reference>
<gene>
    <name evidence="2" type="ORF">H9850_01835</name>
</gene>
<evidence type="ECO:0000259" key="1">
    <source>
        <dbReference type="PROSITE" id="PS51186"/>
    </source>
</evidence>
<proteinExistence type="predicted"/>
<dbReference type="InterPro" id="IPR016181">
    <property type="entry name" value="Acyl_CoA_acyltransferase"/>
</dbReference>
<feature type="domain" description="N-acetyltransferase" evidence="1">
    <location>
        <begin position="1"/>
        <end position="170"/>
    </location>
</feature>
<sequence>MQVLIANQSHFSDLIELHQSVFQALHPDASPESGATQGRLRARNEINSGLSLLAYDNAPSLDNNSPAHLLGRCVLHENFTDVIHLSRLYVMPQYRRQGTASALVLSALLLGTMARYRILSLDTIASLQPACNLYRKLHFTELSAQEASIAHLWPNTNMTAESIFFIHDLPATIQARQELTKSLQGFSTSLEPLPARDELRGALRR</sequence>
<dbReference type="Proteomes" id="UP000886829">
    <property type="component" value="Unassembled WGS sequence"/>
</dbReference>
<reference evidence="2" key="2">
    <citation type="submission" date="2021-04" db="EMBL/GenBank/DDBJ databases">
        <authorList>
            <person name="Gilroy R."/>
        </authorList>
    </citation>
    <scope>NUCLEOTIDE SEQUENCE</scope>
    <source>
        <strain evidence="2">USASDec5-558</strain>
    </source>
</reference>
<dbReference type="SUPFAM" id="SSF55729">
    <property type="entry name" value="Acyl-CoA N-acyltransferases (Nat)"/>
    <property type="match status" value="1"/>
</dbReference>
<dbReference type="InterPro" id="IPR000182">
    <property type="entry name" value="GNAT_dom"/>
</dbReference>
<dbReference type="PROSITE" id="PS51186">
    <property type="entry name" value="GNAT"/>
    <property type="match status" value="1"/>
</dbReference>
<name>A0A9D1WBJ7_9GAMM</name>
<organism evidence="2 3">
    <name type="scientific">Candidatus Anaerobiospirillum pullistercoris</name>
    <dbReference type="NCBI Taxonomy" id="2838452"/>
    <lineage>
        <taxon>Bacteria</taxon>
        <taxon>Pseudomonadati</taxon>
        <taxon>Pseudomonadota</taxon>
        <taxon>Gammaproteobacteria</taxon>
        <taxon>Aeromonadales</taxon>
        <taxon>Succinivibrionaceae</taxon>
        <taxon>Anaerobiospirillum</taxon>
    </lineage>
</organism>
<dbReference type="EMBL" id="DXEV01000033">
    <property type="protein sequence ID" value="HIX56196.1"/>
    <property type="molecule type" value="Genomic_DNA"/>
</dbReference>
<dbReference type="AlphaFoldDB" id="A0A9D1WBJ7"/>
<dbReference type="Pfam" id="PF00583">
    <property type="entry name" value="Acetyltransf_1"/>
    <property type="match status" value="1"/>
</dbReference>
<dbReference type="GO" id="GO:0016747">
    <property type="term" value="F:acyltransferase activity, transferring groups other than amino-acyl groups"/>
    <property type="evidence" value="ECO:0007669"/>
    <property type="project" value="InterPro"/>
</dbReference>
<evidence type="ECO:0000313" key="2">
    <source>
        <dbReference type="EMBL" id="HIX56196.1"/>
    </source>
</evidence>
<accession>A0A9D1WBJ7</accession>
<protein>
    <submittedName>
        <fullName evidence="2">GNAT family N-acetyltransferase</fullName>
    </submittedName>
</protein>
<evidence type="ECO:0000313" key="3">
    <source>
        <dbReference type="Proteomes" id="UP000886829"/>
    </source>
</evidence>
<comment type="caution">
    <text evidence="2">The sequence shown here is derived from an EMBL/GenBank/DDBJ whole genome shotgun (WGS) entry which is preliminary data.</text>
</comment>
<dbReference type="Gene3D" id="3.40.630.30">
    <property type="match status" value="1"/>
</dbReference>